<geneLocation type="plasmid" evidence="1 2">
    <name>pNHAL01</name>
</geneLocation>
<proteinExistence type="predicted"/>
<evidence type="ECO:0000313" key="1">
    <source>
        <dbReference type="EMBL" id="ADE17019.1"/>
    </source>
</evidence>
<dbReference type="AlphaFoldDB" id="D5C5G5"/>
<evidence type="ECO:0000313" key="2">
    <source>
        <dbReference type="Proteomes" id="UP000001844"/>
    </source>
</evidence>
<dbReference type="HOGENOM" id="CLU_2586126_0_0_6"/>
<accession>D5C5G5</accession>
<sequence>MAMTNSERQAAYRGRMQSAAWELDVLKHDMRVINQLIEKSRAIVQQVQSGEKSTQALVTAMGHLESSLALIRERENETSS</sequence>
<keyword evidence="2" id="KW-1185">Reference proteome</keyword>
<organism evidence="1 2">
    <name type="scientific">Nitrosococcus halophilus (strain Nc4)</name>
    <dbReference type="NCBI Taxonomy" id="472759"/>
    <lineage>
        <taxon>Bacteria</taxon>
        <taxon>Pseudomonadati</taxon>
        <taxon>Pseudomonadota</taxon>
        <taxon>Gammaproteobacteria</taxon>
        <taxon>Chromatiales</taxon>
        <taxon>Chromatiaceae</taxon>
        <taxon>Nitrosococcus</taxon>
    </lineage>
</organism>
<keyword evidence="1" id="KW-0614">Plasmid</keyword>
<gene>
    <name evidence="1" type="ORF">Nhal_4011</name>
</gene>
<protein>
    <submittedName>
        <fullName evidence="1">Uncharacterized protein</fullName>
    </submittedName>
</protein>
<reference evidence="1 2" key="1">
    <citation type="submission" date="2009-10" db="EMBL/GenBank/DDBJ databases">
        <title>Complete genome sequence of Nitrosococcus halophilus Nc4, a salt-adapted, aerobic obligate ammonia-oxidizing sulfur purple bacterium.</title>
        <authorList>
            <consortium name="US DOE Joint Genome Institute"/>
            <person name="Campbell M.A."/>
            <person name="Malfatti S.A."/>
            <person name="Chain P.S.G."/>
            <person name="Heidelberg J.F."/>
            <person name="Ward N.L."/>
            <person name="Ward B.B."/>
            <person name="Klotz M.G."/>
        </authorList>
    </citation>
    <scope>NUCLEOTIDE SEQUENCE [LARGE SCALE GENOMIC DNA]</scope>
    <source>
        <strain evidence="2">Nc4</strain>
        <plasmid evidence="2">Plasmid pNHAL01</plasmid>
    </source>
</reference>
<name>D5C5G5_NITHN</name>
<dbReference type="RefSeq" id="WP_013028121.1">
    <property type="nucleotide sequence ID" value="NC_013958.1"/>
</dbReference>
<dbReference type="KEGG" id="nhl:Nhal_4011"/>
<dbReference type="EMBL" id="CP001799">
    <property type="protein sequence ID" value="ADE17019.1"/>
    <property type="molecule type" value="Genomic_DNA"/>
</dbReference>
<dbReference type="Proteomes" id="UP000001844">
    <property type="component" value="Plasmid pNHAL01"/>
</dbReference>